<sequence>MPTDSRPICLFLPSFGDGGVERMLTHLALGLDGLGYPVDFLVDSCAAPYLELLPTSVRLHPFGELSPRSRQDLLADYVRQMRPSVVLSAKIDDDRIALAVKAKVRGDTRYFLRPGTTQSERWRARQAPFFKRWWEGHLLRRLYRQADGIIAVSEGVARDVAAIAGSRCAPIQVVRNPTITPLLQQQAQAPLDHPWFAPGDLPVILGIGGLRLQKDFGTLIRAFASVRRQHRCRLLILGQGRQQARLSELASRLGVGDAVQLAGFDPNPYRYLARAGLFVLSSRWEGSPNALIEALALGVPVVATDCPSGPREILQDGRYGPLVPVGDAEALARAMIDTLDHPLPPEVLREAVRDYQVEVSAYRYLAAFGLRDAPLL</sequence>
<feature type="domain" description="Glycosyl transferase family 1" evidence="1">
    <location>
        <begin position="197"/>
        <end position="352"/>
    </location>
</feature>
<reference evidence="4" key="1">
    <citation type="submission" date="2020-01" db="EMBL/GenBank/DDBJ databases">
        <title>Caldichromatium gen. nov., sp. nov., a thermophilic purple sulfur bacterium member of the family Chromatiaceae isolated from Nakabusa hot spring, Japan.</title>
        <authorList>
            <person name="Saini M.K."/>
            <person name="Hanada S."/>
            <person name="Tank M."/>
        </authorList>
    </citation>
    <scope>NUCLEOTIDE SEQUENCE [LARGE SCALE GENOMIC DNA]</scope>
    <source>
        <strain evidence="4">No.7</strain>
    </source>
</reference>
<dbReference type="GO" id="GO:1901135">
    <property type="term" value="P:carbohydrate derivative metabolic process"/>
    <property type="evidence" value="ECO:0007669"/>
    <property type="project" value="UniProtKB-ARBA"/>
</dbReference>
<dbReference type="RefSeq" id="WP_166269107.1">
    <property type="nucleotide sequence ID" value="NZ_CP048029.1"/>
</dbReference>
<evidence type="ECO:0000313" key="4">
    <source>
        <dbReference type="Proteomes" id="UP000502699"/>
    </source>
</evidence>
<evidence type="ECO:0000313" key="3">
    <source>
        <dbReference type="EMBL" id="QIK36705.1"/>
    </source>
</evidence>
<feature type="domain" description="Glycosyltransferase subfamily 4-like N-terminal" evidence="2">
    <location>
        <begin position="18"/>
        <end position="177"/>
    </location>
</feature>
<dbReference type="CDD" id="cd03811">
    <property type="entry name" value="GT4_GT28_WabH-like"/>
    <property type="match status" value="1"/>
</dbReference>
<dbReference type="AlphaFoldDB" id="A0A6G7VA03"/>
<organism evidence="3 4">
    <name type="scientific">Caldichromatium japonicum</name>
    <dbReference type="NCBI Taxonomy" id="2699430"/>
    <lineage>
        <taxon>Bacteria</taxon>
        <taxon>Pseudomonadati</taxon>
        <taxon>Pseudomonadota</taxon>
        <taxon>Gammaproteobacteria</taxon>
        <taxon>Chromatiales</taxon>
        <taxon>Chromatiaceae</taxon>
        <taxon>Caldichromatium</taxon>
    </lineage>
</organism>
<dbReference type="InterPro" id="IPR001296">
    <property type="entry name" value="Glyco_trans_1"/>
</dbReference>
<dbReference type="GO" id="GO:0016757">
    <property type="term" value="F:glycosyltransferase activity"/>
    <property type="evidence" value="ECO:0007669"/>
    <property type="project" value="InterPro"/>
</dbReference>
<dbReference type="Proteomes" id="UP000502699">
    <property type="component" value="Chromosome"/>
</dbReference>
<dbReference type="SUPFAM" id="SSF53756">
    <property type="entry name" value="UDP-Glycosyltransferase/glycogen phosphorylase"/>
    <property type="match status" value="1"/>
</dbReference>
<evidence type="ECO:0000259" key="1">
    <source>
        <dbReference type="Pfam" id="PF00534"/>
    </source>
</evidence>
<protein>
    <submittedName>
        <fullName evidence="3">Glycosyltransferase</fullName>
    </submittedName>
</protein>
<dbReference type="Pfam" id="PF13439">
    <property type="entry name" value="Glyco_transf_4"/>
    <property type="match status" value="1"/>
</dbReference>
<evidence type="ECO:0000259" key="2">
    <source>
        <dbReference type="Pfam" id="PF13439"/>
    </source>
</evidence>
<accession>A0A6G7VA03</accession>
<proteinExistence type="predicted"/>
<keyword evidence="3" id="KW-0808">Transferase</keyword>
<dbReference type="Gene3D" id="3.40.50.2000">
    <property type="entry name" value="Glycogen Phosphorylase B"/>
    <property type="match status" value="2"/>
</dbReference>
<keyword evidence="4" id="KW-1185">Reference proteome</keyword>
<dbReference type="InterPro" id="IPR028098">
    <property type="entry name" value="Glyco_trans_4-like_N"/>
</dbReference>
<dbReference type="KEGG" id="cjap:GWK36_00345"/>
<name>A0A6G7VA03_9GAMM</name>
<dbReference type="PANTHER" id="PTHR12526">
    <property type="entry name" value="GLYCOSYLTRANSFERASE"/>
    <property type="match status" value="1"/>
</dbReference>
<dbReference type="Pfam" id="PF00534">
    <property type="entry name" value="Glycos_transf_1"/>
    <property type="match status" value="1"/>
</dbReference>
<dbReference type="EMBL" id="CP048029">
    <property type="protein sequence ID" value="QIK36705.1"/>
    <property type="molecule type" value="Genomic_DNA"/>
</dbReference>
<gene>
    <name evidence="3" type="ORF">GWK36_00345</name>
</gene>